<dbReference type="InterPro" id="IPR044742">
    <property type="entry name" value="DEAD/DEAH_RhlB"/>
</dbReference>
<name>A0A8J4Q8M3_9MYCE</name>
<dbReference type="Gene3D" id="3.40.50.300">
    <property type="entry name" value="P-loop containing nucleotide triphosphate hydrolases"/>
    <property type="match status" value="2"/>
</dbReference>
<gene>
    <name evidence="10" type="ORF">CYY_001854</name>
</gene>
<evidence type="ECO:0000256" key="1">
    <source>
        <dbReference type="ARBA" id="ARBA00022741"/>
    </source>
</evidence>
<feature type="domain" description="DEAD-box RNA helicase Q" evidence="9">
    <location>
        <begin position="152"/>
        <end position="180"/>
    </location>
</feature>
<feature type="domain" description="Helicase C-terminal" evidence="8">
    <location>
        <begin position="470"/>
        <end position="645"/>
    </location>
</feature>
<dbReference type="InterPro" id="IPR001650">
    <property type="entry name" value="Helicase_C-like"/>
</dbReference>
<dbReference type="AlphaFoldDB" id="A0A8J4Q8M3"/>
<dbReference type="EMBL" id="AJWJ01000047">
    <property type="protein sequence ID" value="KAF2076826.1"/>
    <property type="molecule type" value="Genomic_DNA"/>
</dbReference>
<dbReference type="GO" id="GO:0003724">
    <property type="term" value="F:RNA helicase activity"/>
    <property type="evidence" value="ECO:0007669"/>
    <property type="project" value="InterPro"/>
</dbReference>
<feature type="compositionally biased region" description="Basic and acidic residues" evidence="6">
    <location>
        <begin position="235"/>
        <end position="244"/>
    </location>
</feature>
<dbReference type="InterPro" id="IPR050079">
    <property type="entry name" value="DEAD_box_RNA_helicase"/>
</dbReference>
<dbReference type="CDD" id="cd18787">
    <property type="entry name" value="SF2_C_DEAD"/>
    <property type="match status" value="1"/>
</dbReference>
<dbReference type="InterPro" id="IPR014001">
    <property type="entry name" value="Helicase_ATP-bd"/>
</dbReference>
<reference evidence="10" key="1">
    <citation type="submission" date="2020-01" db="EMBL/GenBank/DDBJ databases">
        <title>Development of genomics and gene disruption for Polysphondylium violaceum indicates a role for the polyketide synthase stlB in stalk morphogenesis.</title>
        <authorList>
            <person name="Narita B."/>
            <person name="Kawabe Y."/>
            <person name="Kin K."/>
            <person name="Saito T."/>
            <person name="Gibbs R."/>
            <person name="Kuspa A."/>
            <person name="Muzny D."/>
            <person name="Queller D."/>
            <person name="Richards S."/>
            <person name="Strassman J."/>
            <person name="Sucgang R."/>
            <person name="Worley K."/>
            <person name="Schaap P."/>
        </authorList>
    </citation>
    <scope>NUCLEOTIDE SEQUENCE</scope>
    <source>
        <strain evidence="10">QSvi11</strain>
    </source>
</reference>
<feature type="region of interest" description="Disordered" evidence="6">
    <location>
        <begin position="235"/>
        <end position="254"/>
    </location>
</feature>
<dbReference type="SMART" id="SM00490">
    <property type="entry name" value="HELICc"/>
    <property type="match status" value="1"/>
</dbReference>
<evidence type="ECO:0000256" key="4">
    <source>
        <dbReference type="ARBA" id="ARBA00022840"/>
    </source>
</evidence>
<dbReference type="InterPro" id="IPR011545">
    <property type="entry name" value="DEAD/DEAH_box_helicase_dom"/>
</dbReference>
<keyword evidence="3" id="KW-0347">Helicase</keyword>
<accession>A0A8J4Q8M3</accession>
<dbReference type="CDD" id="cd00268">
    <property type="entry name" value="DEADc"/>
    <property type="match status" value="1"/>
</dbReference>
<feature type="compositionally biased region" description="Acidic residues" evidence="6">
    <location>
        <begin position="245"/>
        <end position="254"/>
    </location>
</feature>
<keyword evidence="4" id="KW-0067">ATP-binding</keyword>
<dbReference type="GO" id="GO:0016787">
    <property type="term" value="F:hydrolase activity"/>
    <property type="evidence" value="ECO:0007669"/>
    <property type="project" value="UniProtKB-KW"/>
</dbReference>
<dbReference type="PANTHER" id="PTHR47959">
    <property type="entry name" value="ATP-DEPENDENT RNA HELICASE RHLE-RELATED"/>
    <property type="match status" value="1"/>
</dbReference>
<dbReference type="GO" id="GO:0003676">
    <property type="term" value="F:nucleic acid binding"/>
    <property type="evidence" value="ECO:0007669"/>
    <property type="project" value="InterPro"/>
</dbReference>
<dbReference type="PROSITE" id="PS51194">
    <property type="entry name" value="HELICASE_CTER"/>
    <property type="match status" value="1"/>
</dbReference>
<dbReference type="Pfam" id="PF00271">
    <property type="entry name" value="Helicase_C"/>
    <property type="match status" value="1"/>
</dbReference>
<dbReference type="Proteomes" id="UP000695562">
    <property type="component" value="Unassembled WGS sequence"/>
</dbReference>
<dbReference type="SUPFAM" id="SSF52540">
    <property type="entry name" value="P-loop containing nucleoside triphosphate hydrolases"/>
    <property type="match status" value="2"/>
</dbReference>
<dbReference type="OrthoDB" id="10256233at2759"/>
<feature type="compositionally biased region" description="Basic and acidic residues" evidence="6">
    <location>
        <begin position="806"/>
        <end position="833"/>
    </location>
</feature>
<keyword evidence="11" id="KW-1185">Reference proteome</keyword>
<dbReference type="Pfam" id="PF00270">
    <property type="entry name" value="DEAD"/>
    <property type="match status" value="1"/>
</dbReference>
<evidence type="ECO:0000259" key="7">
    <source>
        <dbReference type="PROSITE" id="PS51192"/>
    </source>
</evidence>
<keyword evidence="2" id="KW-0378">Hydrolase</keyword>
<evidence type="ECO:0008006" key="12">
    <source>
        <dbReference type="Google" id="ProtNLM"/>
    </source>
</evidence>
<proteinExistence type="predicted"/>
<dbReference type="SMART" id="SM00487">
    <property type="entry name" value="DEXDc"/>
    <property type="match status" value="1"/>
</dbReference>
<dbReference type="PROSITE" id="PS51192">
    <property type="entry name" value="HELICASE_ATP_BIND_1"/>
    <property type="match status" value="1"/>
</dbReference>
<feature type="short sequence motif" description="Q motif" evidence="5">
    <location>
        <begin position="152"/>
        <end position="180"/>
    </location>
</feature>
<protein>
    <recommendedName>
        <fullName evidence="12">RNA helicase</fullName>
    </recommendedName>
</protein>
<dbReference type="PANTHER" id="PTHR47959:SF13">
    <property type="entry name" value="ATP-DEPENDENT RNA HELICASE RHLE"/>
    <property type="match status" value="1"/>
</dbReference>
<organism evidence="10 11">
    <name type="scientific">Polysphondylium violaceum</name>
    <dbReference type="NCBI Taxonomy" id="133409"/>
    <lineage>
        <taxon>Eukaryota</taxon>
        <taxon>Amoebozoa</taxon>
        <taxon>Evosea</taxon>
        <taxon>Eumycetozoa</taxon>
        <taxon>Dictyostelia</taxon>
        <taxon>Dictyosteliales</taxon>
        <taxon>Dictyosteliaceae</taxon>
        <taxon>Polysphondylium</taxon>
    </lineage>
</organism>
<evidence type="ECO:0000313" key="10">
    <source>
        <dbReference type="EMBL" id="KAF2076826.1"/>
    </source>
</evidence>
<feature type="domain" description="Helicase ATP-binding" evidence="7">
    <location>
        <begin position="183"/>
        <end position="446"/>
    </location>
</feature>
<evidence type="ECO:0000256" key="6">
    <source>
        <dbReference type="SAM" id="MobiDB-lite"/>
    </source>
</evidence>
<dbReference type="PROSITE" id="PS51195">
    <property type="entry name" value="Q_MOTIF"/>
    <property type="match status" value="1"/>
</dbReference>
<sequence>MNQYLLGHLGKKRNILYRLISNQSINKPTSNALFLSSLNNINNTISSSTLFQSSLNNSSSNSNNLIQINQYSSSTTSKRNHRFNNKKQEVFFDQENENQQQQQELILDEDYEESSNNSDNSRTINSKKDIIFDKPYSRRNALKRNKYGVVEREFKEMGLKEEILKGIKDLQWDKPTDIQNHVIPFIFKGRNVVFSSQTGTGKSGAYILPIIQKLSGFKDYLMKSNYGKDKILKHQQEEQDKPNSQDDDNDDNQDDFYVKEEEQEFLDDQDGEKEIEYYEKLKRYRDVLKNKEYNDKDPLALILVPSKELAIQVTKDIQQLCKYLVKEDGKTPLFRIQSFFGGVGEANQIEILEKGIDIMIATPGRLLQLCNKDVVSFHQVRFTVIDEFDKLFNLGFFPDTKELFDLLPLVKNKNRQNGMQTILGTATIKHKEMDKMITRFAPGHLLVNHNKELVAPTNVKQFFYFVNYHQKTSLLKYFLGRKGKTSLKGLKTIVFARTQQRVEKLAQRLHESGIKCLYIHADMSVSQRKDIIDQFQQNLTTQGEEIKILISTDVVARGIHIDNVEAIINFDVPHVAEDYLHRIGRAGRLGASGKSLTFISPEKLIFKVGERTVGLNEKHLMLKVQDSFGVKVKIDKVPGTFNTGIELKSLEDKSAANTSADMESIEKLAVAEILMKKKIIEPIKSPLNKDGIPRVKFNPNAKVRDSKMSKIIIDRKGQLYDLPALTDFKEGQYENVMNEFDKNRAKSRGISFEQKKVYTPLPSSIVTPRQKLKLNLDNLNDLDNIKGLGNNKTRYKFDDDDVDIDDHDHGGDNDNNDDSKQYGKFNFPKDSKPKSTSRYSKYNNKNFNKRK</sequence>
<evidence type="ECO:0000256" key="5">
    <source>
        <dbReference type="PROSITE-ProRule" id="PRU00552"/>
    </source>
</evidence>
<dbReference type="InterPro" id="IPR014014">
    <property type="entry name" value="RNA_helicase_DEAD_Q_motif"/>
</dbReference>
<dbReference type="GO" id="GO:0005524">
    <property type="term" value="F:ATP binding"/>
    <property type="evidence" value="ECO:0007669"/>
    <property type="project" value="UniProtKB-KW"/>
</dbReference>
<dbReference type="GO" id="GO:0005829">
    <property type="term" value="C:cytosol"/>
    <property type="evidence" value="ECO:0007669"/>
    <property type="project" value="TreeGrafter"/>
</dbReference>
<evidence type="ECO:0000313" key="11">
    <source>
        <dbReference type="Proteomes" id="UP000695562"/>
    </source>
</evidence>
<evidence type="ECO:0000256" key="3">
    <source>
        <dbReference type="ARBA" id="ARBA00022806"/>
    </source>
</evidence>
<feature type="compositionally biased region" description="Polar residues" evidence="6">
    <location>
        <begin position="834"/>
        <end position="851"/>
    </location>
</feature>
<evidence type="ECO:0000259" key="8">
    <source>
        <dbReference type="PROSITE" id="PS51194"/>
    </source>
</evidence>
<dbReference type="InterPro" id="IPR027417">
    <property type="entry name" value="P-loop_NTPase"/>
</dbReference>
<evidence type="ECO:0000259" key="9">
    <source>
        <dbReference type="PROSITE" id="PS51195"/>
    </source>
</evidence>
<evidence type="ECO:0000256" key="2">
    <source>
        <dbReference type="ARBA" id="ARBA00022801"/>
    </source>
</evidence>
<feature type="region of interest" description="Disordered" evidence="6">
    <location>
        <begin position="806"/>
        <end position="851"/>
    </location>
</feature>
<comment type="caution">
    <text evidence="10">The sequence shown here is derived from an EMBL/GenBank/DDBJ whole genome shotgun (WGS) entry which is preliminary data.</text>
</comment>
<keyword evidence="1" id="KW-0547">Nucleotide-binding</keyword>